<dbReference type="PANTHER" id="PTHR10545">
    <property type="entry name" value="DIAMINE N-ACETYLTRANSFERASE"/>
    <property type="match status" value="1"/>
</dbReference>
<keyword evidence="1 4" id="KW-0808">Transferase</keyword>
<name>A0A2T0FE53_9ASCO</name>
<feature type="domain" description="N-acetyltransferase" evidence="3">
    <location>
        <begin position="16"/>
        <end position="165"/>
    </location>
</feature>
<dbReference type="STRING" id="45607.A0A2T0FE53"/>
<evidence type="ECO:0000256" key="2">
    <source>
        <dbReference type="ARBA" id="ARBA00023315"/>
    </source>
</evidence>
<evidence type="ECO:0000259" key="3">
    <source>
        <dbReference type="PROSITE" id="PS51186"/>
    </source>
</evidence>
<dbReference type="AlphaFoldDB" id="A0A2T0FE53"/>
<protein>
    <submittedName>
        <fullName evidence="4">Putative N-acetyltransferase YhfO</fullName>
    </submittedName>
</protein>
<dbReference type="PANTHER" id="PTHR10545:SF42">
    <property type="entry name" value="ACETYLTRANSFERASE"/>
    <property type="match status" value="1"/>
</dbReference>
<dbReference type="GO" id="GO:0008080">
    <property type="term" value="F:N-acetyltransferase activity"/>
    <property type="evidence" value="ECO:0007669"/>
    <property type="project" value="TreeGrafter"/>
</dbReference>
<reference evidence="4 5" key="1">
    <citation type="submission" date="2017-04" db="EMBL/GenBank/DDBJ databases">
        <title>Genome sequencing of [Candida] sorbophila.</title>
        <authorList>
            <person name="Ahn J.O."/>
        </authorList>
    </citation>
    <scope>NUCLEOTIDE SEQUENCE [LARGE SCALE GENOMIC DNA]</scope>
    <source>
        <strain evidence="4 5">DS02</strain>
    </source>
</reference>
<evidence type="ECO:0000313" key="5">
    <source>
        <dbReference type="Proteomes" id="UP000238350"/>
    </source>
</evidence>
<gene>
    <name evidence="4" type="ORF">B9G98_00865</name>
</gene>
<dbReference type="InterPro" id="IPR016181">
    <property type="entry name" value="Acyl_CoA_acyltransferase"/>
</dbReference>
<dbReference type="RefSeq" id="XP_024663191.1">
    <property type="nucleotide sequence ID" value="XM_024807423.1"/>
</dbReference>
<evidence type="ECO:0000256" key="1">
    <source>
        <dbReference type="ARBA" id="ARBA00022679"/>
    </source>
</evidence>
<dbReference type="Gene3D" id="3.40.630.30">
    <property type="match status" value="1"/>
</dbReference>
<evidence type="ECO:0000313" key="4">
    <source>
        <dbReference type="EMBL" id="PRT53245.1"/>
    </source>
</evidence>
<accession>A0A2T0FE53</accession>
<dbReference type="SUPFAM" id="SSF55729">
    <property type="entry name" value="Acyl-CoA N-acyltransferases (Nat)"/>
    <property type="match status" value="1"/>
</dbReference>
<proteinExistence type="predicted"/>
<dbReference type="InterPro" id="IPR000182">
    <property type="entry name" value="GNAT_dom"/>
</dbReference>
<keyword evidence="5" id="KW-1185">Reference proteome</keyword>
<dbReference type="PROSITE" id="PS51186">
    <property type="entry name" value="GNAT"/>
    <property type="match status" value="1"/>
</dbReference>
<comment type="caution">
    <text evidence="4">The sequence shown here is derived from an EMBL/GenBank/DDBJ whole genome shotgun (WGS) entry which is preliminary data.</text>
</comment>
<dbReference type="Pfam" id="PF00583">
    <property type="entry name" value="Acetyltransf_1"/>
    <property type="match status" value="1"/>
</dbReference>
<organism evidence="4 5">
    <name type="scientific">Wickerhamiella sorbophila</name>
    <dbReference type="NCBI Taxonomy" id="45607"/>
    <lineage>
        <taxon>Eukaryota</taxon>
        <taxon>Fungi</taxon>
        <taxon>Dikarya</taxon>
        <taxon>Ascomycota</taxon>
        <taxon>Saccharomycotina</taxon>
        <taxon>Dipodascomycetes</taxon>
        <taxon>Dipodascales</taxon>
        <taxon>Trichomonascaceae</taxon>
        <taxon>Wickerhamiella</taxon>
    </lineage>
</organism>
<dbReference type="OrthoDB" id="9975416at2759"/>
<dbReference type="InterPro" id="IPR051016">
    <property type="entry name" value="Diverse_Substrate_AcTransf"/>
</dbReference>
<keyword evidence="2" id="KW-0012">Acyltransferase</keyword>
<sequence length="165" mass="19230">MYKAQPYAQKVATMTVQIFQAGPGDVDKVLPLYLGYRKFYKQEEKADEAREFMLKRLQLHESIVFYAELDGKTVGFTQLYPLFCSVRMKRFWLLYDLFVDESARKHGIGEKLLSRADQLAQETGSSHLMLQTAHDNKTAQSLYERHGYVRDEHFYVYDKDIGPTA</sequence>
<dbReference type="Proteomes" id="UP000238350">
    <property type="component" value="Unassembled WGS sequence"/>
</dbReference>
<dbReference type="GeneID" id="36514614"/>
<dbReference type="EMBL" id="NDIQ01000001">
    <property type="protein sequence ID" value="PRT53245.1"/>
    <property type="molecule type" value="Genomic_DNA"/>
</dbReference>
<dbReference type="CDD" id="cd04301">
    <property type="entry name" value="NAT_SF"/>
    <property type="match status" value="1"/>
</dbReference>